<feature type="signal peptide" evidence="10">
    <location>
        <begin position="1"/>
        <end position="19"/>
    </location>
</feature>
<evidence type="ECO:0000256" key="1">
    <source>
        <dbReference type="ARBA" id="ARBA00004575"/>
    </source>
</evidence>
<dbReference type="AlphaFoldDB" id="A0AAV8VVU8"/>
<evidence type="ECO:0000256" key="7">
    <source>
        <dbReference type="ARBA" id="ARBA00023242"/>
    </source>
</evidence>
<evidence type="ECO:0008006" key="13">
    <source>
        <dbReference type="Google" id="ProtNLM"/>
    </source>
</evidence>
<keyword evidence="7" id="KW-0539">Nucleus</keyword>
<dbReference type="EMBL" id="JANEYG010000028">
    <property type="protein sequence ID" value="KAJ8918149.1"/>
    <property type="molecule type" value="Genomic_DNA"/>
</dbReference>
<dbReference type="Proteomes" id="UP001159042">
    <property type="component" value="Unassembled WGS sequence"/>
</dbReference>
<evidence type="ECO:0000313" key="12">
    <source>
        <dbReference type="Proteomes" id="UP001159042"/>
    </source>
</evidence>
<feature type="compositionally biased region" description="Acidic residues" evidence="8">
    <location>
        <begin position="391"/>
        <end position="406"/>
    </location>
</feature>
<evidence type="ECO:0000256" key="3">
    <source>
        <dbReference type="ARBA" id="ARBA00022692"/>
    </source>
</evidence>
<feature type="transmembrane region" description="Helical" evidence="9">
    <location>
        <begin position="226"/>
        <end position="247"/>
    </location>
</feature>
<organism evidence="11 12">
    <name type="scientific">Exocentrus adspersus</name>
    <dbReference type="NCBI Taxonomy" id="1586481"/>
    <lineage>
        <taxon>Eukaryota</taxon>
        <taxon>Metazoa</taxon>
        <taxon>Ecdysozoa</taxon>
        <taxon>Arthropoda</taxon>
        <taxon>Hexapoda</taxon>
        <taxon>Insecta</taxon>
        <taxon>Pterygota</taxon>
        <taxon>Neoptera</taxon>
        <taxon>Endopterygota</taxon>
        <taxon>Coleoptera</taxon>
        <taxon>Polyphaga</taxon>
        <taxon>Cucujiformia</taxon>
        <taxon>Chrysomeloidea</taxon>
        <taxon>Cerambycidae</taxon>
        <taxon>Lamiinae</taxon>
        <taxon>Acanthocinini</taxon>
        <taxon>Exocentrus</taxon>
    </lineage>
</organism>
<feature type="transmembrane region" description="Helical" evidence="9">
    <location>
        <begin position="139"/>
        <end position="156"/>
    </location>
</feature>
<feature type="region of interest" description="Disordered" evidence="8">
    <location>
        <begin position="385"/>
        <end position="406"/>
    </location>
</feature>
<dbReference type="PANTHER" id="PTHR13598:SF1">
    <property type="entry name" value="AT07567P-RELATED"/>
    <property type="match status" value="1"/>
</dbReference>
<feature type="chain" id="PRO_5043832630" description="Nuclear envelope integral membrane protein 1" evidence="10">
    <location>
        <begin position="20"/>
        <end position="406"/>
    </location>
</feature>
<accession>A0AAV8VVU8</accession>
<evidence type="ECO:0000313" key="11">
    <source>
        <dbReference type="EMBL" id="KAJ8918149.1"/>
    </source>
</evidence>
<dbReference type="Pfam" id="PF10225">
    <property type="entry name" value="NEMP"/>
    <property type="match status" value="1"/>
</dbReference>
<comment type="caution">
    <text evidence="11">The sequence shown here is derived from an EMBL/GenBank/DDBJ whole genome shotgun (WGS) entry which is preliminary data.</text>
</comment>
<evidence type="ECO:0000256" key="5">
    <source>
        <dbReference type="ARBA" id="ARBA00022989"/>
    </source>
</evidence>
<gene>
    <name evidence="11" type="ORF">NQ315_011606</name>
</gene>
<evidence type="ECO:0000256" key="8">
    <source>
        <dbReference type="SAM" id="MobiDB-lite"/>
    </source>
</evidence>
<comment type="subcellular location">
    <subcellularLocation>
        <location evidence="1">Nucleus inner membrane</location>
        <topology evidence="1">Multi-pass membrane protein</topology>
        <orientation evidence="1">Nucleoplasmic side</orientation>
    </subcellularLocation>
</comment>
<evidence type="ECO:0000256" key="2">
    <source>
        <dbReference type="ARBA" id="ARBA00005748"/>
    </source>
</evidence>
<sequence>MKLLILFCGIVVFSSFVSSSVVNINVHYLENGNVYDFKSTYNSDELQTFCYRGKPKYIIHIWQSVILQIKHFTEEYTQYEGPNPDIVQKEYLENRHSWSFNLFANKQKTIKLNPFNTSCIGIVSRDPYSVSLKVIRIDLWKVLLLVFGFLLFTTAGSLSSNKVFHYICGVSFGICASILILIYFISKLFPKRNLMYGVLGCGWTITVYVLQLLWENLRVIFSSYKSYVMWYTIITGVISFILCYRWGPVKNPRTKNIIKWSLQVLGLVSIYHSSHFEEAAIAQMVLLLIGYNMPQKWKAAPKTYWYKFLMKKKFPPRIKTLTNDEYYEQGVRETSKALEGLRQYCSSPECNQWKTALKLKDVKRFASFIEGNSHLSDEEILEYETSVQGEVTDDEQSDSLTDEEGF</sequence>
<evidence type="ECO:0000256" key="6">
    <source>
        <dbReference type="ARBA" id="ARBA00023136"/>
    </source>
</evidence>
<comment type="similarity">
    <text evidence="2">Belongs to the NEMP family.</text>
</comment>
<protein>
    <recommendedName>
        <fullName evidence="13">Nuclear envelope integral membrane protein 1</fullName>
    </recommendedName>
</protein>
<feature type="transmembrane region" description="Helical" evidence="9">
    <location>
        <begin position="163"/>
        <end position="184"/>
    </location>
</feature>
<proteinExistence type="inferred from homology"/>
<dbReference type="GO" id="GO:0005637">
    <property type="term" value="C:nuclear inner membrane"/>
    <property type="evidence" value="ECO:0007669"/>
    <property type="project" value="UniProtKB-SubCell"/>
</dbReference>
<reference evidence="11 12" key="1">
    <citation type="journal article" date="2023" name="Insect Mol. Biol.">
        <title>Genome sequencing provides insights into the evolution of gene families encoding plant cell wall-degrading enzymes in longhorned beetles.</title>
        <authorList>
            <person name="Shin N.R."/>
            <person name="Okamura Y."/>
            <person name="Kirsch R."/>
            <person name="Pauchet Y."/>
        </authorList>
    </citation>
    <scope>NUCLEOTIDE SEQUENCE [LARGE SCALE GENOMIC DNA]</scope>
    <source>
        <strain evidence="11">EAD_L_NR</strain>
    </source>
</reference>
<keyword evidence="4 10" id="KW-0732">Signal</keyword>
<feature type="transmembrane region" description="Helical" evidence="9">
    <location>
        <begin position="196"/>
        <end position="214"/>
    </location>
</feature>
<keyword evidence="5 9" id="KW-1133">Transmembrane helix</keyword>
<keyword evidence="3 9" id="KW-0812">Transmembrane</keyword>
<evidence type="ECO:0000256" key="4">
    <source>
        <dbReference type="ARBA" id="ARBA00022729"/>
    </source>
</evidence>
<keyword evidence="12" id="KW-1185">Reference proteome</keyword>
<keyword evidence="6 9" id="KW-0472">Membrane</keyword>
<evidence type="ECO:0000256" key="9">
    <source>
        <dbReference type="SAM" id="Phobius"/>
    </source>
</evidence>
<dbReference type="PANTHER" id="PTHR13598">
    <property type="entry name" value="AT07567P-RELATED"/>
    <property type="match status" value="1"/>
</dbReference>
<name>A0AAV8VVU8_9CUCU</name>
<evidence type="ECO:0000256" key="10">
    <source>
        <dbReference type="SAM" id="SignalP"/>
    </source>
</evidence>
<dbReference type="InterPro" id="IPR019358">
    <property type="entry name" value="NEMP_fam"/>
</dbReference>